<reference evidence="2 3" key="1">
    <citation type="journal article" date="2019" name="Nat. Ecol. Evol.">
        <title>Megaphylogeny resolves global patterns of mushroom evolution.</title>
        <authorList>
            <person name="Varga T."/>
            <person name="Krizsan K."/>
            <person name="Foldi C."/>
            <person name="Dima B."/>
            <person name="Sanchez-Garcia M."/>
            <person name="Sanchez-Ramirez S."/>
            <person name="Szollosi G.J."/>
            <person name="Szarkandi J.G."/>
            <person name="Papp V."/>
            <person name="Albert L."/>
            <person name="Andreopoulos W."/>
            <person name="Angelini C."/>
            <person name="Antonin V."/>
            <person name="Barry K.W."/>
            <person name="Bougher N.L."/>
            <person name="Buchanan P."/>
            <person name="Buyck B."/>
            <person name="Bense V."/>
            <person name="Catcheside P."/>
            <person name="Chovatia M."/>
            <person name="Cooper J."/>
            <person name="Damon W."/>
            <person name="Desjardin D."/>
            <person name="Finy P."/>
            <person name="Geml J."/>
            <person name="Haridas S."/>
            <person name="Hughes K."/>
            <person name="Justo A."/>
            <person name="Karasinski D."/>
            <person name="Kautmanova I."/>
            <person name="Kiss B."/>
            <person name="Kocsube S."/>
            <person name="Kotiranta H."/>
            <person name="LaButti K.M."/>
            <person name="Lechner B.E."/>
            <person name="Liimatainen K."/>
            <person name="Lipzen A."/>
            <person name="Lukacs Z."/>
            <person name="Mihaltcheva S."/>
            <person name="Morgado L.N."/>
            <person name="Niskanen T."/>
            <person name="Noordeloos M.E."/>
            <person name="Ohm R.A."/>
            <person name="Ortiz-Santana B."/>
            <person name="Ovrebo C."/>
            <person name="Racz N."/>
            <person name="Riley R."/>
            <person name="Savchenko A."/>
            <person name="Shiryaev A."/>
            <person name="Soop K."/>
            <person name="Spirin V."/>
            <person name="Szebenyi C."/>
            <person name="Tomsovsky M."/>
            <person name="Tulloss R.E."/>
            <person name="Uehling J."/>
            <person name="Grigoriev I.V."/>
            <person name="Vagvolgyi C."/>
            <person name="Papp T."/>
            <person name="Martin F.M."/>
            <person name="Miettinen O."/>
            <person name="Hibbett D.S."/>
            <person name="Nagy L.G."/>
        </authorList>
    </citation>
    <scope>NUCLEOTIDE SEQUENCE [LARGE SCALE GENOMIC DNA]</scope>
    <source>
        <strain evidence="2 3">CBS 962.96</strain>
    </source>
</reference>
<proteinExistence type="predicted"/>
<evidence type="ECO:0008006" key="4">
    <source>
        <dbReference type="Google" id="ProtNLM"/>
    </source>
</evidence>
<evidence type="ECO:0000313" key="2">
    <source>
        <dbReference type="EMBL" id="THU96359.1"/>
    </source>
</evidence>
<gene>
    <name evidence="2" type="ORF">K435DRAFT_98625</name>
</gene>
<organism evidence="2 3">
    <name type="scientific">Dendrothele bispora (strain CBS 962.96)</name>
    <dbReference type="NCBI Taxonomy" id="1314807"/>
    <lineage>
        <taxon>Eukaryota</taxon>
        <taxon>Fungi</taxon>
        <taxon>Dikarya</taxon>
        <taxon>Basidiomycota</taxon>
        <taxon>Agaricomycotina</taxon>
        <taxon>Agaricomycetes</taxon>
        <taxon>Agaricomycetidae</taxon>
        <taxon>Agaricales</taxon>
        <taxon>Agaricales incertae sedis</taxon>
        <taxon>Dendrothele</taxon>
    </lineage>
</organism>
<accession>A0A4S8M2M1</accession>
<keyword evidence="3" id="KW-1185">Reference proteome</keyword>
<dbReference type="AlphaFoldDB" id="A0A4S8M2M1"/>
<protein>
    <recommendedName>
        <fullName evidence="4">BTB domain-containing protein</fullName>
    </recommendedName>
</protein>
<dbReference type="Proteomes" id="UP000297245">
    <property type="component" value="Unassembled WGS sequence"/>
</dbReference>
<sequence length="367" mass="41253">MFMSSYTPRPFPPHSLIDVPLEYILDQLHNLAPDYWNQTESADCTIVIPVPIIHCKNVLTAPRASYDPSGLGRRVTEPASNLLPRITMKLHSDYLSAQSSLLRALFAGASPLDLVQTPCSPSSPPTPSSGPHSPLPPPDVESTYTIPPNLIPRVLPSSTADHPVLLLPVPDPSSIEVLIHWIYFGRTEFIEDALDNGDIEWEGIARNVEYLGLSTDIKIFLGWWYGRWRHPSRSRMRSAYPWDRYPHTAYSIYASACHGQEIEWNDSDTACSDDDDDDDDEEDSDSDEGQDIFTDDDCMSDTVEDVDMESSEDYPPSKNKALGEEEPRRGRSRTTKGLSWPLDVTEQQRQLHTEAYTELSSEAFVRA</sequence>
<feature type="region of interest" description="Disordered" evidence="1">
    <location>
        <begin position="265"/>
        <end position="347"/>
    </location>
</feature>
<evidence type="ECO:0000256" key="1">
    <source>
        <dbReference type="SAM" id="MobiDB-lite"/>
    </source>
</evidence>
<feature type="compositionally biased region" description="Pro residues" evidence="1">
    <location>
        <begin position="121"/>
        <end position="139"/>
    </location>
</feature>
<dbReference type="EMBL" id="ML179179">
    <property type="protein sequence ID" value="THU96359.1"/>
    <property type="molecule type" value="Genomic_DNA"/>
</dbReference>
<feature type="region of interest" description="Disordered" evidence="1">
    <location>
        <begin position="116"/>
        <end position="142"/>
    </location>
</feature>
<name>A0A4S8M2M1_DENBC</name>
<feature type="compositionally biased region" description="Acidic residues" evidence="1">
    <location>
        <begin position="265"/>
        <end position="312"/>
    </location>
</feature>
<dbReference type="OrthoDB" id="3366352at2759"/>
<evidence type="ECO:0000313" key="3">
    <source>
        <dbReference type="Proteomes" id="UP000297245"/>
    </source>
</evidence>